<gene>
    <name evidence="1" type="ORF">BpHYR1_034749</name>
</gene>
<protein>
    <submittedName>
        <fullName evidence="1">Uncharacterized protein</fullName>
    </submittedName>
</protein>
<comment type="caution">
    <text evidence="1">The sequence shown here is derived from an EMBL/GenBank/DDBJ whole genome shotgun (WGS) entry which is preliminary data.</text>
</comment>
<name>A0A3M7RSV9_BRAPC</name>
<dbReference type="Proteomes" id="UP000276133">
    <property type="component" value="Unassembled WGS sequence"/>
</dbReference>
<accession>A0A3M7RSV9</accession>
<dbReference type="AlphaFoldDB" id="A0A3M7RSV9"/>
<dbReference type="EMBL" id="REGN01002745">
    <property type="protein sequence ID" value="RNA26397.1"/>
    <property type="molecule type" value="Genomic_DNA"/>
</dbReference>
<evidence type="ECO:0000313" key="2">
    <source>
        <dbReference type="Proteomes" id="UP000276133"/>
    </source>
</evidence>
<reference evidence="1 2" key="1">
    <citation type="journal article" date="2018" name="Sci. Rep.">
        <title>Genomic signatures of local adaptation to the degree of environmental predictability in rotifers.</title>
        <authorList>
            <person name="Franch-Gras L."/>
            <person name="Hahn C."/>
            <person name="Garcia-Roger E.M."/>
            <person name="Carmona M.J."/>
            <person name="Serra M."/>
            <person name="Gomez A."/>
        </authorList>
    </citation>
    <scope>NUCLEOTIDE SEQUENCE [LARGE SCALE GENOMIC DNA]</scope>
    <source>
        <strain evidence="1">HYR1</strain>
    </source>
</reference>
<keyword evidence="2" id="KW-1185">Reference proteome</keyword>
<organism evidence="1 2">
    <name type="scientific">Brachionus plicatilis</name>
    <name type="common">Marine rotifer</name>
    <name type="synonym">Brachionus muelleri</name>
    <dbReference type="NCBI Taxonomy" id="10195"/>
    <lineage>
        <taxon>Eukaryota</taxon>
        <taxon>Metazoa</taxon>
        <taxon>Spiralia</taxon>
        <taxon>Gnathifera</taxon>
        <taxon>Rotifera</taxon>
        <taxon>Eurotatoria</taxon>
        <taxon>Monogononta</taxon>
        <taxon>Pseudotrocha</taxon>
        <taxon>Ploima</taxon>
        <taxon>Brachionidae</taxon>
        <taxon>Brachionus</taxon>
    </lineage>
</organism>
<proteinExistence type="predicted"/>
<sequence length="93" mass="10663">MVGQRELLLDISKKFVVKKNGAENDDQLPSITLSIVNILYIIFKSKIVFSKWIIFKGLKLKKIKSPLNLKEIPNWLNLPNALTVVEDLKINDD</sequence>
<evidence type="ECO:0000313" key="1">
    <source>
        <dbReference type="EMBL" id="RNA26397.1"/>
    </source>
</evidence>